<comment type="caution">
    <text evidence="2">The sequence shown here is derived from an EMBL/GenBank/DDBJ whole genome shotgun (WGS) entry which is preliminary data.</text>
</comment>
<evidence type="ECO:0000256" key="1">
    <source>
        <dbReference type="SAM" id="Phobius"/>
    </source>
</evidence>
<feature type="transmembrane region" description="Helical" evidence="1">
    <location>
        <begin position="59"/>
        <end position="77"/>
    </location>
</feature>
<protein>
    <submittedName>
        <fullName evidence="2">Uncharacterized protein</fullName>
    </submittedName>
</protein>
<proteinExistence type="predicted"/>
<feature type="transmembrane region" description="Helical" evidence="1">
    <location>
        <begin position="21"/>
        <end position="39"/>
    </location>
</feature>
<organism evidence="2 3">
    <name type="scientific">Candidatus Roizmanbacteria bacterium RIFCSPHIGHO2_01_FULL_39_24</name>
    <dbReference type="NCBI Taxonomy" id="1802032"/>
    <lineage>
        <taxon>Bacteria</taxon>
        <taxon>Candidatus Roizmaniibacteriota</taxon>
    </lineage>
</organism>
<dbReference type="EMBL" id="MFZH01000046">
    <property type="protein sequence ID" value="OGK17447.1"/>
    <property type="molecule type" value="Genomic_DNA"/>
</dbReference>
<gene>
    <name evidence="2" type="ORF">A2799_03270</name>
</gene>
<dbReference type="Proteomes" id="UP000176850">
    <property type="component" value="Unassembled WGS sequence"/>
</dbReference>
<evidence type="ECO:0000313" key="2">
    <source>
        <dbReference type="EMBL" id="OGK17447.1"/>
    </source>
</evidence>
<keyword evidence="1" id="KW-0472">Membrane</keyword>
<reference evidence="2 3" key="1">
    <citation type="journal article" date="2016" name="Nat. Commun.">
        <title>Thousands of microbial genomes shed light on interconnected biogeochemical processes in an aquifer system.</title>
        <authorList>
            <person name="Anantharaman K."/>
            <person name="Brown C.T."/>
            <person name="Hug L.A."/>
            <person name="Sharon I."/>
            <person name="Castelle C.J."/>
            <person name="Probst A.J."/>
            <person name="Thomas B.C."/>
            <person name="Singh A."/>
            <person name="Wilkins M.J."/>
            <person name="Karaoz U."/>
            <person name="Brodie E.L."/>
            <person name="Williams K.H."/>
            <person name="Hubbard S.S."/>
            <person name="Banfield J.F."/>
        </authorList>
    </citation>
    <scope>NUCLEOTIDE SEQUENCE [LARGE SCALE GENOMIC DNA]</scope>
</reference>
<keyword evidence="1" id="KW-0812">Transmembrane</keyword>
<keyword evidence="1" id="KW-1133">Transmembrane helix</keyword>
<evidence type="ECO:0000313" key="3">
    <source>
        <dbReference type="Proteomes" id="UP000176850"/>
    </source>
</evidence>
<accession>A0A1F7GEV1</accession>
<name>A0A1F7GEV1_9BACT</name>
<dbReference type="AlphaFoldDB" id="A0A1F7GEV1"/>
<sequence>MIKKPKKLWFKAKNYGWGWYPVSWQGWLVLAGYFTFFILKFREVDLQSHSASDTLLNLISKIFFLTLILVATCFLTGEKPEWRWRGKKIKF</sequence>